<keyword evidence="2" id="KW-1185">Reference proteome</keyword>
<comment type="caution">
    <text evidence="1">The sequence shown here is derived from an EMBL/GenBank/DDBJ whole genome shotgun (WGS) entry which is preliminary data.</text>
</comment>
<dbReference type="Proteomes" id="UP000558284">
    <property type="component" value="Unassembled WGS sequence"/>
</dbReference>
<proteinExistence type="predicted"/>
<evidence type="ECO:0000313" key="1">
    <source>
        <dbReference type="EMBL" id="MBA1143169.1"/>
    </source>
</evidence>
<evidence type="ECO:0000313" key="2">
    <source>
        <dbReference type="Proteomes" id="UP000558284"/>
    </source>
</evidence>
<protein>
    <submittedName>
        <fullName evidence="1">Uncharacterized protein</fullName>
    </submittedName>
</protein>
<gene>
    <name evidence="1" type="ORF">H0241_23395</name>
</gene>
<dbReference type="AlphaFoldDB" id="A0A838BAY5"/>
<sequence length="47" mass="5294">MPLALTVQIIHATLRYLSYIAANLCAEDRAEIDCQFDQWSPDLVALT</sequence>
<reference evidence="1 2" key="1">
    <citation type="submission" date="2020-07" db="EMBL/GenBank/DDBJ databases">
        <title>Definition of the novel symbiovar canariense within Mesorhizobium novociceri, a new species of genus Mesorhizobium nodulating Cicer canariense in the Caldera de Taburiente National Park (La Palma, Canary Islands).</title>
        <authorList>
            <person name="Leon-Barrios M."/>
            <person name="Perez-Yepez J."/>
            <person name="Flores-Felix J.D."/>
            <person name="Ramirez-Baena M.H."/>
            <person name="Pulido-Suarez L."/>
            <person name="Igual J.M."/>
            <person name="Velazquez E."/>
            <person name="Peix A."/>
        </authorList>
    </citation>
    <scope>NUCLEOTIDE SEQUENCE [LARGE SCALE GENOMIC DNA]</scope>
    <source>
        <strain evidence="1 2">CCANP35</strain>
    </source>
</reference>
<dbReference type="EMBL" id="JACDTY010000013">
    <property type="protein sequence ID" value="MBA1143169.1"/>
    <property type="molecule type" value="Genomic_DNA"/>
</dbReference>
<name>A0A838BAY5_9HYPH</name>
<organism evidence="1 2">
    <name type="scientific">Mesorhizobium neociceri</name>
    <dbReference type="NCBI Taxonomy" id="1307853"/>
    <lineage>
        <taxon>Bacteria</taxon>
        <taxon>Pseudomonadati</taxon>
        <taxon>Pseudomonadota</taxon>
        <taxon>Alphaproteobacteria</taxon>
        <taxon>Hyphomicrobiales</taxon>
        <taxon>Phyllobacteriaceae</taxon>
        <taxon>Mesorhizobium</taxon>
    </lineage>
</organism>
<dbReference type="RefSeq" id="WP_181060351.1">
    <property type="nucleotide sequence ID" value="NZ_JACDTY010000013.1"/>
</dbReference>
<accession>A0A838BAY5</accession>